<organism evidence="1 2">
    <name type="scientific">Salinivirga cyanobacteriivorans</name>
    <dbReference type="NCBI Taxonomy" id="1307839"/>
    <lineage>
        <taxon>Bacteria</taxon>
        <taxon>Pseudomonadati</taxon>
        <taxon>Bacteroidota</taxon>
        <taxon>Bacteroidia</taxon>
        <taxon>Bacteroidales</taxon>
        <taxon>Salinivirgaceae</taxon>
        <taxon>Salinivirga</taxon>
    </lineage>
</organism>
<dbReference type="OrthoDB" id="1111796at2"/>
<keyword evidence="2" id="KW-1185">Reference proteome</keyword>
<gene>
    <name evidence="1" type="ORF">L21SP5_00594</name>
</gene>
<dbReference type="KEGG" id="blq:L21SP5_00594"/>
<reference evidence="1 2" key="1">
    <citation type="submission" date="2015-11" db="EMBL/GenBank/DDBJ databases">
        <title>Description and complete genome sequence of a novel strain predominating in hypersaline microbial mats and representing a new family of the Bacteriodetes phylum.</title>
        <authorList>
            <person name="Spring S."/>
            <person name="Bunk B."/>
            <person name="Sproer C."/>
            <person name="Klenk H.-P."/>
        </authorList>
    </citation>
    <scope>NUCLEOTIDE SEQUENCE [LARGE SCALE GENOMIC DNA]</scope>
    <source>
        <strain evidence="1 2">L21-Spi-D4</strain>
    </source>
</reference>
<proteinExistence type="predicted"/>
<dbReference type="RefSeq" id="WP_057951832.1">
    <property type="nucleotide sequence ID" value="NZ_CP013118.1"/>
</dbReference>
<dbReference type="AlphaFoldDB" id="A0A0S2HW55"/>
<dbReference type="EMBL" id="CP013118">
    <property type="protein sequence ID" value="ALO14269.1"/>
    <property type="molecule type" value="Genomic_DNA"/>
</dbReference>
<evidence type="ECO:0008006" key="3">
    <source>
        <dbReference type="Google" id="ProtNLM"/>
    </source>
</evidence>
<dbReference type="Proteomes" id="UP000064893">
    <property type="component" value="Chromosome"/>
</dbReference>
<name>A0A0S2HW55_9BACT</name>
<evidence type="ECO:0000313" key="2">
    <source>
        <dbReference type="Proteomes" id="UP000064893"/>
    </source>
</evidence>
<evidence type="ECO:0000313" key="1">
    <source>
        <dbReference type="EMBL" id="ALO14269.1"/>
    </source>
</evidence>
<protein>
    <recommendedName>
        <fullName evidence="3">Phosphate-selective porin</fullName>
    </recommendedName>
</protein>
<sequence>MKNIKTTYFVFLFVFLFSFSEQVYSQQQSYQYLSTWPQFDSAKAKDLAFRIENANFFRNDEYTSPIVDGYTLIGLWGRFLMEYYPAENLRVRFGGHFLKYHGRESIDDVESIPYYSIQYNPLPDLEIIFGNFDNSQNLGLLEMLYEPEFYYTRKPPGGLQVRFQRHRLHLESWINWETHIFAGDPFQEVFTNGSLISYDLIKKERHRLSVPMQFIYHHQGGEIDSTDAQIETLMNGASGLKYSYKKGDWSLGVSAWYLGYREATSNNLQVYSSGHAGLARIIAGYKRSVLSIGYWNGNRFISPKGRKIYQSYSFSNPGKLYPGRQLLEGRMAMQIPVKYGVTFAIEGDVYYDLREADLSYCWGIHLMFSESFFLKNFK</sequence>
<accession>A0A0S2HW55</accession>
<dbReference type="STRING" id="1307839.L21SP5_00594"/>